<dbReference type="OrthoDB" id="9766909at2"/>
<keyword evidence="19" id="KW-1133">Transmembrane helix</keyword>
<evidence type="ECO:0000256" key="1">
    <source>
        <dbReference type="ARBA" id="ARBA00004236"/>
    </source>
</evidence>
<dbReference type="Gene3D" id="1.10.3810.10">
    <property type="entry name" value="Biosynthetic peptidoglycan transglycosylase-like"/>
    <property type="match status" value="1"/>
</dbReference>
<dbReference type="Gene3D" id="3.40.710.10">
    <property type="entry name" value="DD-peptidase/beta-lactamase superfamily"/>
    <property type="match status" value="1"/>
</dbReference>
<evidence type="ECO:0000256" key="16">
    <source>
        <dbReference type="ARBA" id="ARBA00034000"/>
    </source>
</evidence>
<evidence type="ECO:0000256" key="8">
    <source>
        <dbReference type="ARBA" id="ARBA00022676"/>
    </source>
</evidence>
<dbReference type="GO" id="GO:0008360">
    <property type="term" value="P:regulation of cell shape"/>
    <property type="evidence" value="ECO:0007669"/>
    <property type="project" value="UniProtKB-KW"/>
</dbReference>
<evidence type="ECO:0000313" key="23">
    <source>
        <dbReference type="Proteomes" id="UP000238426"/>
    </source>
</evidence>
<evidence type="ECO:0000256" key="9">
    <source>
        <dbReference type="ARBA" id="ARBA00022679"/>
    </source>
</evidence>
<dbReference type="SUPFAM" id="SSF56601">
    <property type="entry name" value="beta-lactamase/transpeptidase-like"/>
    <property type="match status" value="1"/>
</dbReference>
<dbReference type="GO" id="GO:0009002">
    <property type="term" value="F:serine-type D-Ala-D-Ala carboxypeptidase activity"/>
    <property type="evidence" value="ECO:0007669"/>
    <property type="project" value="UniProtKB-EC"/>
</dbReference>
<feature type="transmembrane region" description="Helical" evidence="19">
    <location>
        <begin position="12"/>
        <end position="30"/>
    </location>
</feature>
<keyword evidence="8" id="KW-0328">Glycosyltransferase</keyword>
<evidence type="ECO:0000256" key="5">
    <source>
        <dbReference type="ARBA" id="ARBA00022475"/>
    </source>
</evidence>
<feature type="domain" description="Glycosyl transferase family 51" evidence="21">
    <location>
        <begin position="63"/>
        <end position="239"/>
    </location>
</feature>
<evidence type="ECO:0000259" key="20">
    <source>
        <dbReference type="Pfam" id="PF00905"/>
    </source>
</evidence>
<organism evidence="22 23">
    <name type="scientific">Aurantibacter aestuarii</name>
    <dbReference type="NCBI Taxonomy" id="1266046"/>
    <lineage>
        <taxon>Bacteria</taxon>
        <taxon>Pseudomonadati</taxon>
        <taxon>Bacteroidota</taxon>
        <taxon>Flavobacteriia</taxon>
        <taxon>Flavobacteriales</taxon>
        <taxon>Flavobacteriaceae</taxon>
        <taxon>Aurantibacter</taxon>
    </lineage>
</organism>
<comment type="pathway">
    <text evidence="2">Cell wall biogenesis; peptidoglycan biosynthesis.</text>
</comment>
<evidence type="ECO:0000259" key="21">
    <source>
        <dbReference type="Pfam" id="PF00912"/>
    </source>
</evidence>
<dbReference type="PANTHER" id="PTHR32282">
    <property type="entry name" value="BINDING PROTEIN TRANSPEPTIDASE, PUTATIVE-RELATED"/>
    <property type="match status" value="1"/>
</dbReference>
<keyword evidence="6" id="KW-0121">Carboxypeptidase</keyword>
<feature type="region of interest" description="Disordered" evidence="18">
    <location>
        <begin position="729"/>
        <end position="749"/>
    </location>
</feature>
<protein>
    <submittedName>
        <fullName evidence="22">Penicillin-binding protein</fullName>
    </submittedName>
</protein>
<evidence type="ECO:0000256" key="14">
    <source>
        <dbReference type="ARBA" id="ARBA00023268"/>
    </source>
</evidence>
<keyword evidence="23" id="KW-1185">Reference proteome</keyword>
<evidence type="ECO:0000256" key="13">
    <source>
        <dbReference type="ARBA" id="ARBA00023136"/>
    </source>
</evidence>
<dbReference type="GO" id="GO:0008955">
    <property type="term" value="F:peptidoglycan glycosyltransferase activity"/>
    <property type="evidence" value="ECO:0007669"/>
    <property type="project" value="UniProtKB-EC"/>
</dbReference>
<dbReference type="AlphaFoldDB" id="A0A2T1N994"/>
<dbReference type="GO" id="GO:0006508">
    <property type="term" value="P:proteolysis"/>
    <property type="evidence" value="ECO:0007669"/>
    <property type="project" value="UniProtKB-KW"/>
</dbReference>
<dbReference type="Pfam" id="PF00905">
    <property type="entry name" value="Transpeptidase"/>
    <property type="match status" value="1"/>
</dbReference>
<keyword evidence="10" id="KW-0378">Hydrolase</keyword>
<keyword evidence="11" id="KW-0133">Cell shape</keyword>
<comment type="similarity">
    <text evidence="4">In the N-terminal section; belongs to the glycosyltransferase 51 family.</text>
</comment>
<evidence type="ECO:0000256" key="10">
    <source>
        <dbReference type="ARBA" id="ARBA00022801"/>
    </source>
</evidence>
<name>A0A2T1N994_9FLAO</name>
<comment type="catalytic activity">
    <reaction evidence="17">
        <text>[GlcNAc-(1-&gt;4)-Mur2Ac(oyl-L-Ala-gamma-D-Glu-L-Lys-D-Ala-D-Ala)](n)-di-trans,octa-cis-undecaprenyl diphosphate + beta-D-GlcNAc-(1-&gt;4)-Mur2Ac(oyl-L-Ala-gamma-D-Glu-L-Lys-D-Ala-D-Ala)-di-trans,octa-cis-undecaprenyl diphosphate = [GlcNAc-(1-&gt;4)-Mur2Ac(oyl-L-Ala-gamma-D-Glu-L-Lys-D-Ala-D-Ala)](n+1)-di-trans,octa-cis-undecaprenyl diphosphate + di-trans,octa-cis-undecaprenyl diphosphate + H(+)</text>
        <dbReference type="Rhea" id="RHEA:23708"/>
        <dbReference type="Rhea" id="RHEA-COMP:9602"/>
        <dbReference type="Rhea" id="RHEA-COMP:9603"/>
        <dbReference type="ChEBI" id="CHEBI:15378"/>
        <dbReference type="ChEBI" id="CHEBI:58405"/>
        <dbReference type="ChEBI" id="CHEBI:60033"/>
        <dbReference type="ChEBI" id="CHEBI:78435"/>
        <dbReference type="EC" id="2.4.99.28"/>
    </reaction>
</comment>
<dbReference type="Pfam" id="PF00912">
    <property type="entry name" value="Transgly"/>
    <property type="match status" value="1"/>
</dbReference>
<evidence type="ECO:0000256" key="17">
    <source>
        <dbReference type="ARBA" id="ARBA00049902"/>
    </source>
</evidence>
<dbReference type="Proteomes" id="UP000238426">
    <property type="component" value="Unassembled WGS sequence"/>
</dbReference>
<feature type="compositionally biased region" description="Basic and acidic residues" evidence="18">
    <location>
        <begin position="729"/>
        <end position="739"/>
    </location>
</feature>
<dbReference type="RefSeq" id="WP_106463566.1">
    <property type="nucleotide sequence ID" value="NZ_PXOQ01000009.1"/>
</dbReference>
<evidence type="ECO:0000256" key="18">
    <source>
        <dbReference type="SAM" id="MobiDB-lite"/>
    </source>
</evidence>
<keyword evidence="13 19" id="KW-0472">Membrane</keyword>
<evidence type="ECO:0000256" key="4">
    <source>
        <dbReference type="ARBA" id="ARBA00007739"/>
    </source>
</evidence>
<dbReference type="GO" id="GO:0071555">
    <property type="term" value="P:cell wall organization"/>
    <property type="evidence" value="ECO:0007669"/>
    <property type="project" value="UniProtKB-KW"/>
</dbReference>
<evidence type="ECO:0000256" key="6">
    <source>
        <dbReference type="ARBA" id="ARBA00022645"/>
    </source>
</evidence>
<evidence type="ECO:0000256" key="15">
    <source>
        <dbReference type="ARBA" id="ARBA00023316"/>
    </source>
</evidence>
<keyword evidence="19" id="KW-0812">Transmembrane</keyword>
<keyword evidence="9" id="KW-0808">Transferase</keyword>
<dbReference type="InterPro" id="IPR012338">
    <property type="entry name" value="Beta-lactam/transpept-like"/>
</dbReference>
<evidence type="ECO:0000313" key="22">
    <source>
        <dbReference type="EMBL" id="PSG88428.1"/>
    </source>
</evidence>
<comment type="caution">
    <text evidence="22">The sequence shown here is derived from an EMBL/GenBank/DDBJ whole genome shotgun (WGS) entry which is preliminary data.</text>
</comment>
<gene>
    <name evidence="22" type="ORF">C7H52_08995</name>
</gene>
<evidence type="ECO:0000256" key="7">
    <source>
        <dbReference type="ARBA" id="ARBA00022670"/>
    </source>
</evidence>
<evidence type="ECO:0000256" key="11">
    <source>
        <dbReference type="ARBA" id="ARBA00022960"/>
    </source>
</evidence>
<dbReference type="PANTHER" id="PTHR32282:SF11">
    <property type="entry name" value="PENICILLIN-BINDING PROTEIN 1B"/>
    <property type="match status" value="1"/>
</dbReference>
<feature type="domain" description="Penicillin-binding protein transpeptidase" evidence="20">
    <location>
        <begin position="402"/>
        <end position="637"/>
    </location>
</feature>
<dbReference type="GO" id="GO:0008658">
    <property type="term" value="F:penicillin binding"/>
    <property type="evidence" value="ECO:0007669"/>
    <property type="project" value="InterPro"/>
</dbReference>
<dbReference type="InterPro" id="IPR050396">
    <property type="entry name" value="Glycosyltr_51/Transpeptidase"/>
</dbReference>
<accession>A0A2T1N994</accession>
<dbReference type="GO" id="GO:0005886">
    <property type="term" value="C:plasma membrane"/>
    <property type="evidence" value="ECO:0007669"/>
    <property type="project" value="UniProtKB-SubCell"/>
</dbReference>
<feature type="compositionally biased region" description="Basic residues" evidence="18">
    <location>
        <begin position="740"/>
        <end position="749"/>
    </location>
</feature>
<proteinExistence type="inferred from homology"/>
<comment type="similarity">
    <text evidence="3">In the C-terminal section; belongs to the transpeptidase family.</text>
</comment>
<keyword evidence="15" id="KW-0961">Cell wall biogenesis/degradation</keyword>
<keyword evidence="12" id="KW-0573">Peptidoglycan synthesis</keyword>
<dbReference type="InterPro" id="IPR001460">
    <property type="entry name" value="PCN-bd_Tpept"/>
</dbReference>
<sequence length="749" mass="84920">MKTKLIKFLKYASILLLLVVIGITGFYFSVKNNVFGPVYTTQDLLNYKNETASIIKSEDDVIIGKFFNKNRTNTTYKELPKHLINALVATEDARFFEHSGVDSRSMFRVFIKSILLGNKRSGGGSTISQQLAKNMTGRSEYGFMSMPVNKTKEIIIAQRIESIYSKEDILTLYLNTVSFGENIYGIESAALRYFNKKTKDLTVEESATLVGILKANTYYNPHLNPDHSLSRRRVILNQMANYGYLTRKESDSLIKLPLKLNYNNLKSNNKSGHFIAFVEKESKQILDSLNTANNTAYDVLKDGLVITTTLNSKLQEHANTSFYEHLSIMQELFDKQMANSRTLQNQSNNIAEQHLKKMKISLDSAQIKHKQTIFKWSGLEQDSISVKDSLLLENKLLHAGLIALSPKTGAIKTYLGGINHQRYAYDQIFAQRQLASTFKPILYATALEYGKQPCDYLDNDKITLSDYKNWSPTNADNTFGGKYSLQGALLNSKNVPTVNLFMQTSFVQLDTIWNRLQFNSKLENKPSLALGTANASIYEVARAYSSFANYGKSVTPYAITKIETAKGEIIYEHKEVEPKTVLNETTAKQINEILQNAINRGTGTSLRTKYQVTMPLAGKTGTSQDYTDAWFVGYNPSLVMVSRVGCDSPKLHFTSGLGAGSSLALPLIARTLRFLEQDQTLKKLYSEQFLELTENEELLLACEDFKEDTGFDKILDFFKKKETSFEKQQERIQRKAERKERRKARRDND</sequence>
<evidence type="ECO:0000256" key="19">
    <source>
        <dbReference type="SAM" id="Phobius"/>
    </source>
</evidence>
<dbReference type="GO" id="GO:0009252">
    <property type="term" value="P:peptidoglycan biosynthetic process"/>
    <property type="evidence" value="ECO:0007669"/>
    <property type="project" value="UniProtKB-KW"/>
</dbReference>
<dbReference type="SUPFAM" id="SSF53955">
    <property type="entry name" value="Lysozyme-like"/>
    <property type="match status" value="1"/>
</dbReference>
<dbReference type="GO" id="GO:0030288">
    <property type="term" value="C:outer membrane-bounded periplasmic space"/>
    <property type="evidence" value="ECO:0007669"/>
    <property type="project" value="TreeGrafter"/>
</dbReference>
<comment type="subcellular location">
    <subcellularLocation>
        <location evidence="1">Cell membrane</location>
    </subcellularLocation>
</comment>
<comment type="catalytic activity">
    <reaction evidence="16">
        <text>Preferential cleavage: (Ac)2-L-Lys-D-Ala-|-D-Ala. Also transpeptidation of peptidyl-alanyl moieties that are N-acyl substituents of D-alanine.</text>
        <dbReference type="EC" id="3.4.16.4"/>
    </reaction>
</comment>
<dbReference type="InterPro" id="IPR036950">
    <property type="entry name" value="PBP_transglycosylase"/>
</dbReference>
<keyword evidence="7" id="KW-0645">Protease</keyword>
<evidence type="ECO:0000256" key="2">
    <source>
        <dbReference type="ARBA" id="ARBA00004752"/>
    </source>
</evidence>
<dbReference type="EMBL" id="PXOQ01000009">
    <property type="protein sequence ID" value="PSG88428.1"/>
    <property type="molecule type" value="Genomic_DNA"/>
</dbReference>
<keyword evidence="5" id="KW-1003">Cell membrane</keyword>
<keyword evidence="14" id="KW-0511">Multifunctional enzyme</keyword>
<evidence type="ECO:0000256" key="12">
    <source>
        <dbReference type="ARBA" id="ARBA00022984"/>
    </source>
</evidence>
<dbReference type="InterPro" id="IPR001264">
    <property type="entry name" value="Glyco_trans_51"/>
</dbReference>
<evidence type="ECO:0000256" key="3">
    <source>
        <dbReference type="ARBA" id="ARBA00007090"/>
    </source>
</evidence>
<reference evidence="22 23" key="1">
    <citation type="submission" date="2018-03" db="EMBL/GenBank/DDBJ databases">
        <title>Mesoflavibacter sp. HG37 and Mesoflavibacter sp. HG96 sp.nov., two marine bacteria isolated from seawater of Western Pacific Ocean.</title>
        <authorList>
            <person name="Cheng H."/>
            <person name="Wu Y.-H."/>
            <person name="Guo L.-L."/>
            <person name="Xu X.-W."/>
        </authorList>
    </citation>
    <scope>NUCLEOTIDE SEQUENCE [LARGE SCALE GENOMIC DNA]</scope>
    <source>
        <strain evidence="22 23">KCTC 32269</strain>
    </source>
</reference>
<dbReference type="InterPro" id="IPR023346">
    <property type="entry name" value="Lysozyme-like_dom_sf"/>
</dbReference>